<dbReference type="Pfam" id="PF14325">
    <property type="entry name" value="DUF4383"/>
    <property type="match status" value="1"/>
</dbReference>
<evidence type="ECO:0000313" key="2">
    <source>
        <dbReference type="EMBL" id="OUM84711.1"/>
    </source>
</evidence>
<feature type="transmembrane region" description="Helical" evidence="1">
    <location>
        <begin position="30"/>
        <end position="50"/>
    </location>
</feature>
<comment type="caution">
    <text evidence="2">The sequence shown here is derived from an EMBL/GenBank/DDBJ whole genome shotgun (WGS) entry which is preliminary data.</text>
</comment>
<evidence type="ECO:0000256" key="1">
    <source>
        <dbReference type="SAM" id="Phobius"/>
    </source>
</evidence>
<keyword evidence="1" id="KW-1133">Transmembrane helix</keyword>
<feature type="transmembrane region" description="Helical" evidence="1">
    <location>
        <begin position="62"/>
        <end position="86"/>
    </location>
</feature>
<name>A0A1Y3PBJ3_9BACI</name>
<reference evidence="3" key="1">
    <citation type="submission" date="2016-06" db="EMBL/GenBank/DDBJ databases">
        <authorList>
            <person name="Nascimento L."/>
            <person name="Pereira R.V."/>
            <person name="Martins L.F."/>
            <person name="Quaggio R.B."/>
            <person name="Silva A.M."/>
            <person name="Setubal J.C."/>
        </authorList>
    </citation>
    <scope>NUCLEOTIDE SEQUENCE [LARGE SCALE GENOMIC DNA]</scope>
</reference>
<gene>
    <name evidence="2" type="ORF">BAA01_06155</name>
</gene>
<sequence length="121" mass="13176">MAKKFMKILGTVLVLAGIAGFIFPFHGLLSLTMTHNVFHILTGVLALAVSGNNERSILFARFFGIVYLIVAVLGLFTRDVLGLIILEPLDTFIHFAIAILALVIGFKSVNSKSPGIQRNLH</sequence>
<dbReference type="AlphaFoldDB" id="A0A1Y3PBJ3"/>
<organism evidence="2 3">
    <name type="scientific">Bacillus thermozeamaize</name>
    <dbReference type="NCBI Taxonomy" id="230954"/>
    <lineage>
        <taxon>Bacteria</taxon>
        <taxon>Bacillati</taxon>
        <taxon>Bacillota</taxon>
        <taxon>Bacilli</taxon>
        <taxon>Bacillales</taxon>
        <taxon>Bacillaceae</taxon>
        <taxon>Bacillus</taxon>
    </lineage>
</organism>
<dbReference type="EMBL" id="LZRT01000121">
    <property type="protein sequence ID" value="OUM84711.1"/>
    <property type="molecule type" value="Genomic_DNA"/>
</dbReference>
<keyword evidence="1" id="KW-0812">Transmembrane</keyword>
<protein>
    <recommendedName>
        <fullName evidence="4">DUF4383 domain-containing protein</fullName>
    </recommendedName>
</protein>
<feature type="transmembrane region" description="Helical" evidence="1">
    <location>
        <begin position="92"/>
        <end position="109"/>
    </location>
</feature>
<keyword evidence="1" id="KW-0472">Membrane</keyword>
<evidence type="ECO:0000313" key="3">
    <source>
        <dbReference type="Proteomes" id="UP000196475"/>
    </source>
</evidence>
<dbReference type="Proteomes" id="UP000196475">
    <property type="component" value="Unassembled WGS sequence"/>
</dbReference>
<evidence type="ECO:0008006" key="4">
    <source>
        <dbReference type="Google" id="ProtNLM"/>
    </source>
</evidence>
<accession>A0A1Y3PBJ3</accession>
<proteinExistence type="predicted"/>